<evidence type="ECO:0000256" key="10">
    <source>
        <dbReference type="SAM" id="Phobius"/>
    </source>
</evidence>
<evidence type="ECO:0000256" key="3">
    <source>
        <dbReference type="ARBA" id="ARBA00012438"/>
    </source>
</evidence>
<dbReference type="Proteomes" id="UP001500238">
    <property type="component" value="Unassembled WGS sequence"/>
</dbReference>
<evidence type="ECO:0000313" key="13">
    <source>
        <dbReference type="EMBL" id="GAA0676319.1"/>
    </source>
</evidence>
<evidence type="ECO:0000256" key="4">
    <source>
        <dbReference type="ARBA" id="ARBA00022475"/>
    </source>
</evidence>
<dbReference type="SMART" id="SM00387">
    <property type="entry name" value="HATPase_c"/>
    <property type="match status" value="1"/>
</dbReference>
<name>A0ABP3T2W4_9SPHN</name>
<feature type="domain" description="HAMP" evidence="12">
    <location>
        <begin position="256"/>
        <end position="309"/>
    </location>
</feature>
<dbReference type="SUPFAM" id="SSF55874">
    <property type="entry name" value="ATPase domain of HSP90 chaperone/DNA topoisomerase II/histidine kinase"/>
    <property type="match status" value="1"/>
</dbReference>
<dbReference type="GO" id="GO:0005524">
    <property type="term" value="F:ATP binding"/>
    <property type="evidence" value="ECO:0007669"/>
    <property type="project" value="UniProtKB-KW"/>
</dbReference>
<accession>A0ABP3T2W4</accession>
<evidence type="ECO:0000259" key="12">
    <source>
        <dbReference type="PROSITE" id="PS50885"/>
    </source>
</evidence>
<dbReference type="InterPro" id="IPR036097">
    <property type="entry name" value="HisK_dim/P_sf"/>
</dbReference>
<evidence type="ECO:0000256" key="8">
    <source>
        <dbReference type="ARBA" id="ARBA00022777"/>
    </source>
</evidence>
<dbReference type="Gene3D" id="3.30.565.10">
    <property type="entry name" value="Histidine kinase-like ATPase, C-terminal domain"/>
    <property type="match status" value="1"/>
</dbReference>
<keyword evidence="9 13" id="KW-0067">ATP-binding</keyword>
<reference evidence="14" key="1">
    <citation type="journal article" date="2019" name="Int. J. Syst. Evol. Microbiol.">
        <title>The Global Catalogue of Microorganisms (GCM) 10K type strain sequencing project: providing services to taxonomists for standard genome sequencing and annotation.</title>
        <authorList>
            <consortium name="The Broad Institute Genomics Platform"/>
            <consortium name="The Broad Institute Genome Sequencing Center for Infectious Disease"/>
            <person name="Wu L."/>
            <person name="Ma J."/>
        </authorList>
    </citation>
    <scope>NUCLEOTIDE SEQUENCE [LARGE SCALE GENOMIC DNA]</scope>
    <source>
        <strain evidence="14">JCM 14603</strain>
    </source>
</reference>
<keyword evidence="6" id="KW-0808">Transferase</keyword>
<dbReference type="InterPro" id="IPR003661">
    <property type="entry name" value="HisK_dim/P_dom"/>
</dbReference>
<dbReference type="PROSITE" id="PS50109">
    <property type="entry name" value="HIS_KIN"/>
    <property type="match status" value="1"/>
</dbReference>
<dbReference type="InterPro" id="IPR005467">
    <property type="entry name" value="His_kinase_dom"/>
</dbReference>
<evidence type="ECO:0000256" key="9">
    <source>
        <dbReference type="ARBA" id="ARBA00022840"/>
    </source>
</evidence>
<keyword evidence="10" id="KW-1133">Transmembrane helix</keyword>
<keyword evidence="10" id="KW-0472">Membrane</keyword>
<feature type="domain" description="Histidine kinase" evidence="11">
    <location>
        <begin position="317"/>
        <end position="520"/>
    </location>
</feature>
<gene>
    <name evidence="13" type="ORF">GCM10009102_30950</name>
</gene>
<evidence type="ECO:0000259" key="11">
    <source>
        <dbReference type="PROSITE" id="PS50109"/>
    </source>
</evidence>
<organism evidence="13 14">
    <name type="scientific">Sphingomonas insulae</name>
    <dbReference type="NCBI Taxonomy" id="424800"/>
    <lineage>
        <taxon>Bacteria</taxon>
        <taxon>Pseudomonadati</taxon>
        <taxon>Pseudomonadota</taxon>
        <taxon>Alphaproteobacteria</taxon>
        <taxon>Sphingomonadales</taxon>
        <taxon>Sphingomonadaceae</taxon>
        <taxon>Sphingomonas</taxon>
    </lineage>
</organism>
<evidence type="ECO:0000256" key="7">
    <source>
        <dbReference type="ARBA" id="ARBA00022741"/>
    </source>
</evidence>
<dbReference type="PANTHER" id="PTHR44936">
    <property type="entry name" value="SENSOR PROTEIN CREC"/>
    <property type="match status" value="1"/>
</dbReference>
<dbReference type="PANTHER" id="PTHR44936:SF10">
    <property type="entry name" value="SENSOR PROTEIN RSTB"/>
    <property type="match status" value="1"/>
</dbReference>
<dbReference type="Pfam" id="PF00512">
    <property type="entry name" value="HisKA"/>
    <property type="match status" value="1"/>
</dbReference>
<dbReference type="PRINTS" id="PR00344">
    <property type="entry name" value="BCTRLSENSOR"/>
</dbReference>
<evidence type="ECO:0000256" key="1">
    <source>
        <dbReference type="ARBA" id="ARBA00000085"/>
    </source>
</evidence>
<dbReference type="InterPro" id="IPR050980">
    <property type="entry name" value="2C_sensor_his_kinase"/>
</dbReference>
<dbReference type="InterPro" id="IPR036890">
    <property type="entry name" value="HATPase_C_sf"/>
</dbReference>
<keyword evidence="7" id="KW-0547">Nucleotide-binding</keyword>
<keyword evidence="5" id="KW-0597">Phosphoprotein</keyword>
<evidence type="ECO:0000313" key="14">
    <source>
        <dbReference type="Proteomes" id="UP001500238"/>
    </source>
</evidence>
<dbReference type="CDD" id="cd00082">
    <property type="entry name" value="HisKA"/>
    <property type="match status" value="1"/>
</dbReference>
<dbReference type="EMBL" id="BAAAES010000012">
    <property type="protein sequence ID" value="GAA0676319.1"/>
    <property type="molecule type" value="Genomic_DNA"/>
</dbReference>
<dbReference type="EC" id="2.7.13.3" evidence="3"/>
<protein>
    <recommendedName>
        <fullName evidence="3">histidine kinase</fullName>
        <ecNumber evidence="3">2.7.13.3</ecNumber>
    </recommendedName>
</protein>
<dbReference type="InterPro" id="IPR004358">
    <property type="entry name" value="Sig_transdc_His_kin-like_C"/>
</dbReference>
<evidence type="ECO:0000256" key="6">
    <source>
        <dbReference type="ARBA" id="ARBA00022679"/>
    </source>
</evidence>
<dbReference type="PROSITE" id="PS50885">
    <property type="entry name" value="HAMP"/>
    <property type="match status" value="1"/>
</dbReference>
<dbReference type="SMART" id="SM00388">
    <property type="entry name" value="HisKA"/>
    <property type="match status" value="1"/>
</dbReference>
<dbReference type="Gene3D" id="1.10.287.130">
    <property type="match status" value="1"/>
</dbReference>
<comment type="caution">
    <text evidence="13">The sequence shown here is derived from an EMBL/GenBank/DDBJ whole genome shotgun (WGS) entry which is preliminary data.</text>
</comment>
<evidence type="ECO:0000256" key="2">
    <source>
        <dbReference type="ARBA" id="ARBA00004651"/>
    </source>
</evidence>
<sequence>MIGRLAGGAKAWAKRHWPRLRLRTILFATLFLVAALPGFGAVFLRVYENALVRRTEAELVAQGAALAAAAAADWPGARGGPLYPHRIVPPGDGIDLSLTPILAERPAPGAATSIAADAANAAFRLAPVLRATQMTTLASILLLDDKGQIVAGNGRRGGYAMLPEVAGALRGRTTTVLRRNGSYRAVYSFEWLSRAAAIRVHHARPIVVDGRVVGVLLLSRSARALFRGVYEDRGKIAIGIAAIFGLLVLLSGVISRGITLPIERLGQATRAVAGGRGSVPDVPPTAAIEIQGLYADFAAMTAAIERRSRYLRDFAYAVSHEFKTPLAGIRGAIELLQDHPDMAAGDRHRFLANADADAGRLALLVTRLLELARADMAVPADDAVDPVPVVARTADAYRAEGFAIAVAWTVPPPRVALPAATIENALATLFDNARQAGARSMRVAGSVGERVALHVTDDGLGIAAGDRLRLFEPFFTTRRTDGGTGLGLAIARSLLEAGGGTIAWVEAAETTFVVTLPVAAP</sequence>
<proteinExistence type="predicted"/>
<comment type="subcellular location">
    <subcellularLocation>
        <location evidence="2">Cell membrane</location>
        <topology evidence="2">Multi-pass membrane protein</topology>
    </subcellularLocation>
</comment>
<keyword evidence="4" id="KW-1003">Cell membrane</keyword>
<dbReference type="InterPro" id="IPR003594">
    <property type="entry name" value="HATPase_dom"/>
</dbReference>
<feature type="transmembrane region" description="Helical" evidence="10">
    <location>
        <begin position="236"/>
        <end position="254"/>
    </location>
</feature>
<keyword evidence="10" id="KW-0812">Transmembrane</keyword>
<comment type="catalytic activity">
    <reaction evidence="1">
        <text>ATP + protein L-histidine = ADP + protein N-phospho-L-histidine.</text>
        <dbReference type="EC" id="2.7.13.3"/>
    </reaction>
</comment>
<keyword evidence="8" id="KW-0418">Kinase</keyword>
<dbReference type="Gene3D" id="6.10.340.10">
    <property type="match status" value="1"/>
</dbReference>
<keyword evidence="14" id="KW-1185">Reference proteome</keyword>
<dbReference type="Pfam" id="PF02518">
    <property type="entry name" value="HATPase_c"/>
    <property type="match status" value="1"/>
</dbReference>
<evidence type="ECO:0000256" key="5">
    <source>
        <dbReference type="ARBA" id="ARBA00022553"/>
    </source>
</evidence>
<dbReference type="InterPro" id="IPR003660">
    <property type="entry name" value="HAMP_dom"/>
</dbReference>
<dbReference type="SUPFAM" id="SSF47384">
    <property type="entry name" value="Homodimeric domain of signal transducing histidine kinase"/>
    <property type="match status" value="1"/>
</dbReference>